<gene>
    <name evidence="3" type="ORF">IAC08_01655</name>
</gene>
<reference evidence="3" key="1">
    <citation type="submission" date="2020-10" db="EMBL/GenBank/DDBJ databases">
        <authorList>
            <person name="Gilroy R."/>
        </authorList>
    </citation>
    <scope>NUCLEOTIDE SEQUENCE</scope>
    <source>
        <strain evidence="3">B1-3475</strain>
    </source>
</reference>
<proteinExistence type="predicted"/>
<comment type="pathway">
    <text evidence="1">Protein modification; protein lipoylation via exogenous pathway; protein N(6)-(lipoyl)lysine from lipoate: step 2/2.</text>
</comment>
<dbReference type="AlphaFoldDB" id="A0A9D9HJQ6"/>
<dbReference type="GO" id="GO:0016979">
    <property type="term" value="F:lipoate-protein ligase activity"/>
    <property type="evidence" value="ECO:0007669"/>
    <property type="project" value="UniProtKB-EC"/>
</dbReference>
<dbReference type="GO" id="GO:0005524">
    <property type="term" value="F:ATP binding"/>
    <property type="evidence" value="ECO:0007669"/>
    <property type="project" value="UniProtKB-KW"/>
</dbReference>
<dbReference type="PROSITE" id="PS51733">
    <property type="entry name" value="BPL_LPL_CATALYTIC"/>
    <property type="match status" value="1"/>
</dbReference>
<dbReference type="SUPFAM" id="SSF55681">
    <property type="entry name" value="Class II aaRS and biotin synthetases"/>
    <property type="match status" value="1"/>
</dbReference>
<dbReference type="Gene3D" id="3.30.390.50">
    <property type="entry name" value="CO dehydrogenase flavoprotein, C-terminal domain"/>
    <property type="match status" value="1"/>
</dbReference>
<name>A0A9D9HJQ6_9BACT</name>
<dbReference type="CDD" id="cd16443">
    <property type="entry name" value="LplA"/>
    <property type="match status" value="1"/>
</dbReference>
<accession>A0A9D9HJQ6</accession>
<feature type="domain" description="BPL/LPL catalytic" evidence="2">
    <location>
        <begin position="33"/>
        <end position="225"/>
    </location>
</feature>
<dbReference type="InterPro" id="IPR004143">
    <property type="entry name" value="BPL_LPL_catalytic"/>
</dbReference>
<protein>
    <submittedName>
        <fullName evidence="3">Lipoyltransferase</fullName>
    </submittedName>
</protein>
<dbReference type="EMBL" id="JADIMK010000012">
    <property type="protein sequence ID" value="MBO8455096.1"/>
    <property type="molecule type" value="Genomic_DNA"/>
</dbReference>
<comment type="caution">
    <text evidence="3">The sequence shown here is derived from an EMBL/GenBank/DDBJ whole genome shotgun (WGS) entry which is preliminary data.</text>
</comment>
<evidence type="ECO:0000256" key="1">
    <source>
        <dbReference type="ARBA" id="ARBA00005085"/>
    </source>
</evidence>
<dbReference type="Proteomes" id="UP000823617">
    <property type="component" value="Unassembled WGS sequence"/>
</dbReference>
<dbReference type="GO" id="GO:0017118">
    <property type="term" value="F:lipoyltransferase activity"/>
    <property type="evidence" value="ECO:0007669"/>
    <property type="project" value="TreeGrafter"/>
</dbReference>
<dbReference type="Gene3D" id="3.30.930.10">
    <property type="entry name" value="Bira Bifunctional Protein, Domain 2"/>
    <property type="match status" value="1"/>
</dbReference>
<organism evidence="3 4">
    <name type="scientific">Candidatus Cryptobacteroides intestinigallinarum</name>
    <dbReference type="NCBI Taxonomy" id="2840767"/>
    <lineage>
        <taxon>Bacteria</taxon>
        <taxon>Pseudomonadati</taxon>
        <taxon>Bacteroidota</taxon>
        <taxon>Bacteroidia</taxon>
        <taxon>Bacteroidales</taxon>
        <taxon>Candidatus Cryptobacteroides</taxon>
    </lineage>
</organism>
<dbReference type="PANTHER" id="PTHR12561:SF3">
    <property type="entry name" value="LIPOYLTRANSFERASE 1, MITOCHONDRIAL"/>
    <property type="match status" value="1"/>
</dbReference>
<evidence type="ECO:0000313" key="3">
    <source>
        <dbReference type="EMBL" id="MBO8455096.1"/>
    </source>
</evidence>
<dbReference type="Pfam" id="PF21948">
    <property type="entry name" value="LplA-B_cat"/>
    <property type="match status" value="1"/>
</dbReference>
<sequence length="350" mass="38070">MVHALIPEDASGRENGSRRLVFYLAMEEYLARHCASDVFFLWQVPPTVIIGRNQLMAAEVNLPYCREHGVQVYRRKSGGGCVYSDMGNVMVSYITSGEDVPFLFERYMRQLALCLVRMGLRAEVTGRNDILVEGRKVSGNAFYSLHGRNVMHGTLLFDSPAEVIEKAITPSASKLGSKGVKSVRQRVANIRQLLAASPVGQPYTDIEVFKKAVIGSFCDSDMILSEEDLAEIGKIEQTYLDTDFLYGRDPSGCVSTDLAVPGAGTLRLSLSLRHGRISGVEISGDFLQVADGLGEALSAALKGIDLSSGDISGSVCTADQVRKALDGFGAERFVPGLDDNMLREAIFSLL</sequence>
<dbReference type="InterPro" id="IPR004562">
    <property type="entry name" value="LipoylTrfase_LipoateP_Ligase"/>
</dbReference>
<reference evidence="3" key="2">
    <citation type="journal article" date="2021" name="PeerJ">
        <title>Extensive microbial diversity within the chicken gut microbiome revealed by metagenomics and culture.</title>
        <authorList>
            <person name="Gilroy R."/>
            <person name="Ravi A."/>
            <person name="Getino M."/>
            <person name="Pursley I."/>
            <person name="Horton D.L."/>
            <person name="Alikhan N.F."/>
            <person name="Baker D."/>
            <person name="Gharbi K."/>
            <person name="Hall N."/>
            <person name="Watson M."/>
            <person name="Adriaenssens E.M."/>
            <person name="Foster-Nyarko E."/>
            <person name="Jarju S."/>
            <person name="Secka A."/>
            <person name="Antonio M."/>
            <person name="Oren A."/>
            <person name="Chaudhuri R.R."/>
            <person name="La Ragione R."/>
            <person name="Hildebrand F."/>
            <person name="Pallen M.J."/>
        </authorList>
    </citation>
    <scope>NUCLEOTIDE SEQUENCE</scope>
    <source>
        <strain evidence="3">B1-3475</strain>
    </source>
</reference>
<dbReference type="InterPro" id="IPR045864">
    <property type="entry name" value="aa-tRNA-synth_II/BPL/LPL"/>
</dbReference>
<evidence type="ECO:0000259" key="2">
    <source>
        <dbReference type="PROSITE" id="PS51733"/>
    </source>
</evidence>
<dbReference type="GO" id="GO:0005737">
    <property type="term" value="C:cytoplasm"/>
    <property type="evidence" value="ECO:0007669"/>
    <property type="project" value="TreeGrafter"/>
</dbReference>
<dbReference type="GO" id="GO:0009249">
    <property type="term" value="P:protein lipoylation"/>
    <property type="evidence" value="ECO:0007669"/>
    <property type="project" value="InterPro"/>
</dbReference>
<evidence type="ECO:0000313" key="4">
    <source>
        <dbReference type="Proteomes" id="UP000823617"/>
    </source>
</evidence>
<dbReference type="PANTHER" id="PTHR12561">
    <property type="entry name" value="LIPOATE-PROTEIN LIGASE"/>
    <property type="match status" value="1"/>
</dbReference>